<dbReference type="EMBL" id="GEMB01005585">
    <property type="protein sequence ID" value="JAR97736.1"/>
    <property type="molecule type" value="Transcribed_RNA"/>
</dbReference>
<evidence type="ECO:0000313" key="3">
    <source>
        <dbReference type="EMBL" id="JAR97736.1"/>
    </source>
</evidence>
<dbReference type="PANTHER" id="PTHR39072">
    <property type="entry name" value="RE48511P"/>
    <property type="match status" value="1"/>
</dbReference>
<dbReference type="InterPro" id="IPR031866">
    <property type="entry name" value="DUF4758"/>
</dbReference>
<dbReference type="Pfam" id="PF15950">
    <property type="entry name" value="DUF4758"/>
    <property type="match status" value="1"/>
</dbReference>
<feature type="non-terminal residue" evidence="3">
    <location>
        <position position="1"/>
    </location>
</feature>
<sequence>KVVSSKVSVGKPKAEQPAKVHHHQPKQILHESKSVSVSEQVKSDVRKKVSSSVSKGNVEVKQKENLISENTLEPSEQSDLSKQASGKVTETFKILEVGSSKIRNEPTGLVTKLGGTIVKDGTTTVHETSVIGTYISGKYAQVLKSSSHIISRP</sequence>
<feature type="compositionally biased region" description="Low complexity" evidence="1">
    <location>
        <begin position="1"/>
        <end position="11"/>
    </location>
</feature>
<organism evidence="3">
    <name type="scientific">Triatoma infestans</name>
    <name type="common">Assassin bug</name>
    <dbReference type="NCBI Taxonomy" id="30076"/>
    <lineage>
        <taxon>Eukaryota</taxon>
        <taxon>Metazoa</taxon>
        <taxon>Ecdysozoa</taxon>
        <taxon>Arthropoda</taxon>
        <taxon>Hexapoda</taxon>
        <taxon>Insecta</taxon>
        <taxon>Pterygota</taxon>
        <taxon>Neoptera</taxon>
        <taxon>Paraneoptera</taxon>
        <taxon>Hemiptera</taxon>
        <taxon>Heteroptera</taxon>
        <taxon>Panheteroptera</taxon>
        <taxon>Cimicomorpha</taxon>
        <taxon>Reduviidae</taxon>
        <taxon>Triatominae</taxon>
        <taxon>Triatoma</taxon>
    </lineage>
</organism>
<protein>
    <submittedName>
        <fullName evidence="3">Flocculation protein flo11</fullName>
    </submittedName>
</protein>
<dbReference type="AlphaFoldDB" id="A0A161M3I2"/>
<proteinExistence type="predicted"/>
<reference evidence="3" key="1">
    <citation type="submission" date="2016-04" db="EMBL/GenBank/DDBJ databases">
        <authorList>
            <person name="Calderon-Fernandez G.M.Sr."/>
        </authorList>
    </citation>
    <scope>NUCLEOTIDE SEQUENCE</scope>
    <source>
        <strain evidence="3">Int1</strain>
        <tissue evidence="3">Integument</tissue>
    </source>
</reference>
<feature type="region of interest" description="Disordered" evidence="1">
    <location>
        <begin position="1"/>
        <end position="84"/>
    </location>
</feature>
<evidence type="ECO:0000259" key="2">
    <source>
        <dbReference type="Pfam" id="PF15950"/>
    </source>
</evidence>
<reference evidence="3" key="2">
    <citation type="journal article" date="2017" name="J. Med. Entomol.">
        <title>Transcriptome Analysis of the Triatoma infestans (Hemiptera: Reduviidae) Integument.</title>
        <authorList>
            <person name="Calderon-Fernandez G.M."/>
            <person name="Moriconi D.E."/>
            <person name="Dulbecco A.B."/>
            <person name="Juarez M.P."/>
        </authorList>
    </citation>
    <scope>NUCLEOTIDE SEQUENCE</scope>
    <source>
        <strain evidence="3">Int1</strain>
        <tissue evidence="3">Integument</tissue>
    </source>
</reference>
<accession>A0A161M3I2</accession>
<feature type="compositionally biased region" description="Polar residues" evidence="1">
    <location>
        <begin position="67"/>
        <end position="84"/>
    </location>
</feature>
<feature type="non-terminal residue" evidence="3">
    <location>
        <position position="153"/>
    </location>
</feature>
<evidence type="ECO:0000256" key="1">
    <source>
        <dbReference type="SAM" id="MobiDB-lite"/>
    </source>
</evidence>
<feature type="domain" description="DUF4758" evidence="2">
    <location>
        <begin position="60"/>
        <end position="147"/>
    </location>
</feature>
<name>A0A161M3I2_TRIIF</name>
<dbReference type="PANTHER" id="PTHR39072:SF3">
    <property type="entry name" value="RE48511P"/>
    <property type="match status" value="1"/>
</dbReference>